<dbReference type="Pfam" id="PF12852">
    <property type="entry name" value="Cupin_6"/>
    <property type="match status" value="1"/>
</dbReference>
<evidence type="ECO:0000313" key="6">
    <source>
        <dbReference type="Proteomes" id="UP000596977"/>
    </source>
</evidence>
<reference evidence="5 6" key="1">
    <citation type="journal article" date="2014" name="Int. J. Syst. Evol. Microbiol.">
        <title>Complete genome sequence of Corynebacterium casei LMG S-19264T (=DSM 44701T), isolated from a smear-ripened cheese.</title>
        <authorList>
            <consortium name="US DOE Joint Genome Institute (JGI-PGF)"/>
            <person name="Walter F."/>
            <person name="Albersmeier A."/>
            <person name="Kalinowski J."/>
            <person name="Ruckert C."/>
        </authorList>
    </citation>
    <scope>NUCLEOTIDE SEQUENCE [LARGE SCALE GENOMIC DNA]</scope>
    <source>
        <strain evidence="5 6">CGMCC 1.15896</strain>
    </source>
</reference>
<dbReference type="InterPro" id="IPR009057">
    <property type="entry name" value="Homeodomain-like_sf"/>
</dbReference>
<dbReference type="Proteomes" id="UP000596977">
    <property type="component" value="Unassembled WGS sequence"/>
</dbReference>
<dbReference type="InterPro" id="IPR020449">
    <property type="entry name" value="Tscrpt_reg_AraC-type_HTH"/>
</dbReference>
<sequence>MDLLSSILRDLRLESVLMSVGEFGAPWGIEKARVEGFAPFHIVLEGNCLFRHENGEAVELVPGDLVLLAHGDPHWLQSDAAAPTVPFSEVLAANGGDASPTARQRLEGLPRLRFGGTGASTRMLNGVFTFGEGRRNPLTTALPSVMHVSLSRGRNVDDWVSRSLQFLIDETETGNPGFQTIAERTADIIFVQAVRDYLTGIPADAAGWLRALGDPPLARALALVHERPDHPWTIATLARKVGLSRTVFASRFRHCVGEGVMAYVTARRMHVASQLLLNTQRSMAEIAVSVGYESEISFSRAFRRWCGEPPGRYRRNEQGRAANPTAAVLRALAASNS</sequence>
<dbReference type="InterPro" id="IPR018062">
    <property type="entry name" value="HTH_AraC-typ_CS"/>
</dbReference>
<keyword evidence="3" id="KW-0804">Transcription</keyword>
<dbReference type="InterPro" id="IPR011051">
    <property type="entry name" value="RmlC_Cupin_sf"/>
</dbReference>
<feature type="domain" description="HTH araC/xylS-type" evidence="4">
    <location>
        <begin position="218"/>
        <end position="316"/>
    </location>
</feature>
<dbReference type="PROSITE" id="PS01124">
    <property type="entry name" value="HTH_ARAC_FAMILY_2"/>
    <property type="match status" value="1"/>
</dbReference>
<dbReference type="AlphaFoldDB" id="A0A916R7U7"/>
<evidence type="ECO:0000256" key="1">
    <source>
        <dbReference type="ARBA" id="ARBA00023015"/>
    </source>
</evidence>
<dbReference type="SMART" id="SM00342">
    <property type="entry name" value="HTH_ARAC"/>
    <property type="match status" value="1"/>
</dbReference>
<evidence type="ECO:0000256" key="3">
    <source>
        <dbReference type="ARBA" id="ARBA00023163"/>
    </source>
</evidence>
<gene>
    <name evidence="5" type="ORF">GCM10011499_05940</name>
</gene>
<dbReference type="PANTHER" id="PTHR46796">
    <property type="entry name" value="HTH-TYPE TRANSCRIPTIONAL ACTIVATOR RHAS-RELATED"/>
    <property type="match status" value="1"/>
</dbReference>
<dbReference type="OrthoDB" id="9802263at2"/>
<evidence type="ECO:0000256" key="2">
    <source>
        <dbReference type="ARBA" id="ARBA00023125"/>
    </source>
</evidence>
<dbReference type="GO" id="GO:0043565">
    <property type="term" value="F:sequence-specific DNA binding"/>
    <property type="evidence" value="ECO:0007669"/>
    <property type="project" value="InterPro"/>
</dbReference>
<keyword evidence="1" id="KW-0805">Transcription regulation</keyword>
<dbReference type="SUPFAM" id="SSF46689">
    <property type="entry name" value="Homeodomain-like"/>
    <property type="match status" value="2"/>
</dbReference>
<dbReference type="Pfam" id="PF12833">
    <property type="entry name" value="HTH_18"/>
    <property type="match status" value="1"/>
</dbReference>
<accession>A0A916R7U7</accession>
<name>A0A916R7U7_9HYPH</name>
<dbReference type="GO" id="GO:0003700">
    <property type="term" value="F:DNA-binding transcription factor activity"/>
    <property type="evidence" value="ECO:0007669"/>
    <property type="project" value="InterPro"/>
</dbReference>
<dbReference type="PRINTS" id="PR00032">
    <property type="entry name" value="HTHARAC"/>
</dbReference>
<dbReference type="InterPro" id="IPR032783">
    <property type="entry name" value="AraC_lig"/>
</dbReference>
<dbReference type="InterPro" id="IPR050204">
    <property type="entry name" value="AraC_XylS_family_regulators"/>
</dbReference>
<organism evidence="5 6">
    <name type="scientific">Pelagibacterium lentulum</name>
    <dbReference type="NCBI Taxonomy" id="2029865"/>
    <lineage>
        <taxon>Bacteria</taxon>
        <taxon>Pseudomonadati</taxon>
        <taxon>Pseudomonadota</taxon>
        <taxon>Alphaproteobacteria</taxon>
        <taxon>Hyphomicrobiales</taxon>
        <taxon>Devosiaceae</taxon>
        <taxon>Pelagibacterium</taxon>
    </lineage>
</organism>
<comment type="caution">
    <text evidence="5">The sequence shown here is derived from an EMBL/GenBank/DDBJ whole genome shotgun (WGS) entry which is preliminary data.</text>
</comment>
<keyword evidence="2" id="KW-0238">DNA-binding</keyword>
<keyword evidence="6" id="KW-1185">Reference proteome</keyword>
<evidence type="ECO:0000259" key="4">
    <source>
        <dbReference type="PROSITE" id="PS01124"/>
    </source>
</evidence>
<evidence type="ECO:0000313" key="5">
    <source>
        <dbReference type="EMBL" id="GGA39317.1"/>
    </source>
</evidence>
<dbReference type="EMBL" id="BMKB01000001">
    <property type="protein sequence ID" value="GGA39317.1"/>
    <property type="molecule type" value="Genomic_DNA"/>
</dbReference>
<dbReference type="SUPFAM" id="SSF51182">
    <property type="entry name" value="RmlC-like cupins"/>
    <property type="match status" value="1"/>
</dbReference>
<proteinExistence type="predicted"/>
<dbReference type="PROSITE" id="PS00041">
    <property type="entry name" value="HTH_ARAC_FAMILY_1"/>
    <property type="match status" value="1"/>
</dbReference>
<dbReference type="InterPro" id="IPR018060">
    <property type="entry name" value="HTH_AraC"/>
</dbReference>
<dbReference type="Gene3D" id="1.10.10.60">
    <property type="entry name" value="Homeodomain-like"/>
    <property type="match status" value="2"/>
</dbReference>
<dbReference type="RefSeq" id="WP_127073377.1">
    <property type="nucleotide sequence ID" value="NZ_BMKB01000001.1"/>
</dbReference>
<dbReference type="PANTHER" id="PTHR46796:SF7">
    <property type="entry name" value="ARAC FAMILY TRANSCRIPTIONAL REGULATOR"/>
    <property type="match status" value="1"/>
</dbReference>
<protein>
    <submittedName>
        <fullName evidence="5">AraC family transcriptional regulator</fullName>
    </submittedName>
</protein>